<comment type="caution">
    <text evidence="1">The sequence shown here is derived from an EMBL/GenBank/DDBJ whole genome shotgun (WGS) entry which is preliminary data.</text>
</comment>
<proteinExistence type="predicted"/>
<name>A0ABP8QQK6_9BACT</name>
<gene>
    <name evidence="1" type="ORF">GCM10023172_32650</name>
</gene>
<accession>A0ABP8QQK6</accession>
<protein>
    <submittedName>
        <fullName evidence="1">Uncharacterized protein</fullName>
    </submittedName>
</protein>
<evidence type="ECO:0000313" key="1">
    <source>
        <dbReference type="EMBL" id="GAA4505185.1"/>
    </source>
</evidence>
<evidence type="ECO:0000313" key="2">
    <source>
        <dbReference type="Proteomes" id="UP001501243"/>
    </source>
</evidence>
<organism evidence="1 2">
    <name type="scientific">Hymenobacter ginsengisoli</name>
    <dbReference type="NCBI Taxonomy" id="1051626"/>
    <lineage>
        <taxon>Bacteria</taxon>
        <taxon>Pseudomonadati</taxon>
        <taxon>Bacteroidota</taxon>
        <taxon>Cytophagia</taxon>
        <taxon>Cytophagales</taxon>
        <taxon>Hymenobacteraceae</taxon>
        <taxon>Hymenobacter</taxon>
    </lineage>
</organism>
<keyword evidence="2" id="KW-1185">Reference proteome</keyword>
<reference evidence="2" key="1">
    <citation type="journal article" date="2019" name="Int. J. Syst. Evol. Microbiol.">
        <title>The Global Catalogue of Microorganisms (GCM) 10K type strain sequencing project: providing services to taxonomists for standard genome sequencing and annotation.</title>
        <authorList>
            <consortium name="The Broad Institute Genomics Platform"/>
            <consortium name="The Broad Institute Genome Sequencing Center for Infectious Disease"/>
            <person name="Wu L."/>
            <person name="Ma J."/>
        </authorList>
    </citation>
    <scope>NUCLEOTIDE SEQUENCE [LARGE SCALE GENOMIC DNA]</scope>
    <source>
        <strain evidence="2">JCM 17841</strain>
    </source>
</reference>
<dbReference type="Proteomes" id="UP001501243">
    <property type="component" value="Unassembled WGS sequence"/>
</dbReference>
<sequence length="86" mass="9911">MLYFKQAPQGQLAYVNVLNNPNLGSQQTLTRDDKEYGTFPHVIIINDPQMKFKGQRTICFDEFTKQAAPADIDLREKDIPRILITK</sequence>
<dbReference type="EMBL" id="BAABGQ010000008">
    <property type="protein sequence ID" value="GAA4505185.1"/>
    <property type="molecule type" value="Genomic_DNA"/>
</dbReference>